<evidence type="ECO:0000256" key="8">
    <source>
        <dbReference type="ARBA" id="ARBA00023136"/>
    </source>
</evidence>
<keyword evidence="3" id="KW-0433">Leucine-rich repeat</keyword>
<dbReference type="PANTHER" id="PTHR48059">
    <property type="entry name" value="POLYGALACTURONASE INHIBITOR 1"/>
    <property type="match status" value="1"/>
</dbReference>
<dbReference type="FunFam" id="3.80.10.10:FF:000400">
    <property type="entry name" value="Nuclear pore complex protein NUP107"/>
    <property type="match status" value="1"/>
</dbReference>
<evidence type="ECO:0000256" key="4">
    <source>
        <dbReference type="ARBA" id="ARBA00022692"/>
    </source>
</evidence>
<evidence type="ECO:0000256" key="2">
    <source>
        <dbReference type="ARBA" id="ARBA00022475"/>
    </source>
</evidence>
<evidence type="ECO:0000313" key="13">
    <source>
        <dbReference type="EMBL" id="CAI9278853.1"/>
    </source>
</evidence>
<gene>
    <name evidence="13" type="ORF">LSALG_LOCUS18688</name>
</gene>
<dbReference type="FunFam" id="3.80.10.10:FF:000299">
    <property type="entry name" value="Piriformospora indica-insensitive protein 2"/>
    <property type="match status" value="1"/>
</dbReference>
<feature type="domain" description="Leucine-rich repeat-containing N-terminal plant-type" evidence="11">
    <location>
        <begin position="32"/>
        <end position="70"/>
    </location>
</feature>
<sequence length="309" mass="33248">MPKPSWVFKILTILSLFHLSQAQTTPSCSEVDRAALIGFKARIFKDTSGILSSWVGKDCCSGDWVGIQCDAVTGRVTGVVLQGSSGNNALYMKGIISPTLGELKLLKVLVISGMKKLSGVIPSSFSGLIHLQQLVLEDNSLKGTIPVGLGQLKSLQTLSLSGNYLTGPLPQTLGNLKNLLQINLARNSLSGTLKFPNLGSLEYLDLSYNMLSGTIPTVLGLQSNMTFLDLSNNRFSGQIPDSLCNLKNLVDLSLSNNLLTGQVPARIGQLKSLSTLSLGFNMLKSAFGSFEWGVIKGYPFVIVYRSFLQ</sequence>
<dbReference type="PRINTS" id="PR00019">
    <property type="entry name" value="LEURICHRPT"/>
</dbReference>
<dbReference type="InterPro" id="IPR001611">
    <property type="entry name" value="Leu-rich_rpt"/>
</dbReference>
<accession>A0AA35YRT8</accession>
<evidence type="ECO:0008006" key="15">
    <source>
        <dbReference type="Google" id="ProtNLM"/>
    </source>
</evidence>
<evidence type="ECO:0000256" key="10">
    <source>
        <dbReference type="SAM" id="SignalP"/>
    </source>
</evidence>
<feature type="domain" description="Disease resistance R13L4/SHOC-2-like LRR" evidence="12">
    <location>
        <begin position="96"/>
        <end position="206"/>
    </location>
</feature>
<reference evidence="13" key="1">
    <citation type="submission" date="2023-04" db="EMBL/GenBank/DDBJ databases">
        <authorList>
            <person name="Vijverberg K."/>
            <person name="Xiong W."/>
            <person name="Schranz E."/>
        </authorList>
    </citation>
    <scope>NUCLEOTIDE SEQUENCE</scope>
</reference>
<dbReference type="Proteomes" id="UP001177003">
    <property type="component" value="Chromosome 4"/>
</dbReference>
<evidence type="ECO:0000256" key="3">
    <source>
        <dbReference type="ARBA" id="ARBA00022614"/>
    </source>
</evidence>
<dbReference type="GO" id="GO:0051707">
    <property type="term" value="P:response to other organism"/>
    <property type="evidence" value="ECO:0007669"/>
    <property type="project" value="UniProtKB-ARBA"/>
</dbReference>
<evidence type="ECO:0000256" key="9">
    <source>
        <dbReference type="ARBA" id="ARBA00038043"/>
    </source>
</evidence>
<name>A0AA35YRT8_LACSI</name>
<keyword evidence="8" id="KW-0472">Membrane</keyword>
<dbReference type="PROSITE" id="PS51450">
    <property type="entry name" value="LRR"/>
    <property type="match status" value="1"/>
</dbReference>
<organism evidence="13 14">
    <name type="scientific">Lactuca saligna</name>
    <name type="common">Willowleaf lettuce</name>
    <dbReference type="NCBI Taxonomy" id="75948"/>
    <lineage>
        <taxon>Eukaryota</taxon>
        <taxon>Viridiplantae</taxon>
        <taxon>Streptophyta</taxon>
        <taxon>Embryophyta</taxon>
        <taxon>Tracheophyta</taxon>
        <taxon>Spermatophyta</taxon>
        <taxon>Magnoliopsida</taxon>
        <taxon>eudicotyledons</taxon>
        <taxon>Gunneridae</taxon>
        <taxon>Pentapetalae</taxon>
        <taxon>asterids</taxon>
        <taxon>campanulids</taxon>
        <taxon>Asterales</taxon>
        <taxon>Asteraceae</taxon>
        <taxon>Cichorioideae</taxon>
        <taxon>Cichorieae</taxon>
        <taxon>Lactucinae</taxon>
        <taxon>Lactuca</taxon>
    </lineage>
</organism>
<comment type="similarity">
    <text evidence="9">Belongs to the polygalacturonase-inhibiting protein family.</text>
</comment>
<evidence type="ECO:0000256" key="5">
    <source>
        <dbReference type="ARBA" id="ARBA00022729"/>
    </source>
</evidence>
<dbReference type="InterPro" id="IPR051848">
    <property type="entry name" value="PGIP"/>
</dbReference>
<keyword evidence="7" id="KW-1133">Transmembrane helix</keyword>
<dbReference type="SUPFAM" id="SSF52058">
    <property type="entry name" value="L domain-like"/>
    <property type="match status" value="1"/>
</dbReference>
<dbReference type="InterPro" id="IPR055414">
    <property type="entry name" value="LRR_R13L4/SHOC2-like"/>
</dbReference>
<dbReference type="InterPro" id="IPR013210">
    <property type="entry name" value="LRR_N_plant-typ"/>
</dbReference>
<keyword evidence="14" id="KW-1185">Reference proteome</keyword>
<dbReference type="Pfam" id="PF23598">
    <property type="entry name" value="LRR_14"/>
    <property type="match status" value="1"/>
</dbReference>
<dbReference type="InterPro" id="IPR003591">
    <property type="entry name" value="Leu-rich_rpt_typical-subtyp"/>
</dbReference>
<feature type="signal peptide" evidence="10">
    <location>
        <begin position="1"/>
        <end position="22"/>
    </location>
</feature>
<evidence type="ECO:0000256" key="6">
    <source>
        <dbReference type="ARBA" id="ARBA00022737"/>
    </source>
</evidence>
<protein>
    <recommendedName>
        <fullName evidence="15">Leucine-rich repeat-containing N-terminal plant-type domain-containing protein</fullName>
    </recommendedName>
</protein>
<dbReference type="GO" id="GO:0005886">
    <property type="term" value="C:plasma membrane"/>
    <property type="evidence" value="ECO:0007669"/>
    <property type="project" value="UniProtKB-SubCell"/>
</dbReference>
<comment type="subcellular location">
    <subcellularLocation>
        <location evidence="1">Cell membrane</location>
    </subcellularLocation>
</comment>
<evidence type="ECO:0000259" key="12">
    <source>
        <dbReference type="Pfam" id="PF23598"/>
    </source>
</evidence>
<dbReference type="InterPro" id="IPR032675">
    <property type="entry name" value="LRR_dom_sf"/>
</dbReference>
<dbReference type="PANTHER" id="PTHR48059:SF30">
    <property type="entry name" value="OS06G0587000 PROTEIN"/>
    <property type="match status" value="1"/>
</dbReference>
<dbReference type="Gene3D" id="3.80.10.10">
    <property type="entry name" value="Ribonuclease Inhibitor"/>
    <property type="match status" value="2"/>
</dbReference>
<evidence type="ECO:0000259" key="11">
    <source>
        <dbReference type="Pfam" id="PF08263"/>
    </source>
</evidence>
<keyword evidence="5 10" id="KW-0732">Signal</keyword>
<dbReference type="Pfam" id="PF08263">
    <property type="entry name" value="LRRNT_2"/>
    <property type="match status" value="1"/>
</dbReference>
<keyword evidence="2" id="KW-1003">Cell membrane</keyword>
<keyword evidence="6" id="KW-0677">Repeat</keyword>
<proteinExistence type="inferred from homology"/>
<dbReference type="EMBL" id="OX465080">
    <property type="protein sequence ID" value="CAI9278853.1"/>
    <property type="molecule type" value="Genomic_DNA"/>
</dbReference>
<dbReference type="Pfam" id="PF00560">
    <property type="entry name" value="LRR_1"/>
    <property type="match status" value="2"/>
</dbReference>
<dbReference type="GO" id="GO:0006952">
    <property type="term" value="P:defense response"/>
    <property type="evidence" value="ECO:0007669"/>
    <property type="project" value="UniProtKB-ARBA"/>
</dbReference>
<feature type="chain" id="PRO_5041277558" description="Leucine-rich repeat-containing N-terminal plant-type domain-containing protein" evidence="10">
    <location>
        <begin position="23"/>
        <end position="309"/>
    </location>
</feature>
<evidence type="ECO:0000313" key="14">
    <source>
        <dbReference type="Proteomes" id="UP001177003"/>
    </source>
</evidence>
<dbReference type="AlphaFoldDB" id="A0AA35YRT8"/>
<evidence type="ECO:0000256" key="1">
    <source>
        <dbReference type="ARBA" id="ARBA00004236"/>
    </source>
</evidence>
<keyword evidence="4" id="KW-0812">Transmembrane</keyword>
<dbReference type="SMART" id="SM00369">
    <property type="entry name" value="LRR_TYP"/>
    <property type="match status" value="4"/>
</dbReference>
<evidence type="ECO:0000256" key="7">
    <source>
        <dbReference type="ARBA" id="ARBA00022989"/>
    </source>
</evidence>